<accession>A0ABU8SKQ0</accession>
<dbReference type="Proteomes" id="UP001370590">
    <property type="component" value="Unassembled WGS sequence"/>
</dbReference>
<proteinExistence type="predicted"/>
<organism evidence="1 2">
    <name type="scientific">Nicoliella lavandulae</name>
    <dbReference type="NCBI Taxonomy" id="3082954"/>
    <lineage>
        <taxon>Bacteria</taxon>
        <taxon>Bacillati</taxon>
        <taxon>Bacillota</taxon>
        <taxon>Bacilli</taxon>
        <taxon>Lactobacillales</taxon>
        <taxon>Lactobacillaceae</taxon>
        <taxon>Nicoliella</taxon>
    </lineage>
</organism>
<evidence type="ECO:0000313" key="1">
    <source>
        <dbReference type="EMBL" id="MEJ6400487.1"/>
    </source>
</evidence>
<comment type="caution">
    <text evidence="1">The sequence shown here is derived from an EMBL/GenBank/DDBJ whole genome shotgun (WGS) entry which is preliminary data.</text>
</comment>
<keyword evidence="2" id="KW-1185">Reference proteome</keyword>
<reference evidence="1 2" key="1">
    <citation type="submission" date="2023-10" db="EMBL/GenBank/DDBJ databases">
        <title>Nicoliella lavandulae sp. nov. isolated from Lavandula angustifolia flowers.</title>
        <authorList>
            <person name="Alcantara C."/>
            <person name="Zuniga M."/>
            <person name="Landete J.M."/>
            <person name="Monedero V."/>
        </authorList>
    </citation>
    <scope>NUCLEOTIDE SEQUENCE [LARGE SCALE GENOMIC DNA]</scope>
    <source>
        <strain evidence="1 2">Es01</strain>
    </source>
</reference>
<evidence type="ECO:0008006" key="3">
    <source>
        <dbReference type="Google" id="ProtNLM"/>
    </source>
</evidence>
<name>A0ABU8SKQ0_9LACO</name>
<dbReference type="RefSeq" id="WP_339960293.1">
    <property type="nucleotide sequence ID" value="NZ_JAWMWH010000001.1"/>
</dbReference>
<dbReference type="EMBL" id="JAWMWH010000001">
    <property type="protein sequence ID" value="MEJ6400487.1"/>
    <property type="molecule type" value="Genomic_DNA"/>
</dbReference>
<gene>
    <name evidence="1" type="ORF">R4146_04865</name>
</gene>
<protein>
    <recommendedName>
        <fullName evidence="3">YtxH domain-containing protein</fullName>
    </recommendedName>
</protein>
<evidence type="ECO:0000313" key="2">
    <source>
        <dbReference type="Proteomes" id="UP001370590"/>
    </source>
</evidence>
<sequence>MKGLLKLAGGATGALAVYLIANRESPQHFFENSKQFIMQKTEQVQKFNRDKAQFNDALAKFKVELQRAQPVIRDMQSRMDEYTFEIQPHLDKINDAINRLK</sequence>